<comment type="catalytic activity">
    <reaction evidence="1">
        <text>Hydrolyzes the link between N-acetylmuramoyl residues and L-amino acid residues in certain cell-wall glycopeptides.</text>
        <dbReference type="EC" id="3.5.1.28"/>
    </reaction>
</comment>
<dbReference type="EMBL" id="FQVT01000009">
    <property type="protein sequence ID" value="SHG33882.1"/>
    <property type="molecule type" value="Genomic_DNA"/>
</dbReference>
<sequence>MRTNLLKLLVFLFIFINTLPQLFAGNFNSGDPFVVVLDAGHGGKDPGNMGNGFKEKEIALNIILKIGETLEKQKNIKVIYTRKSDVFIPLDKRAKVANDAKADLFVSVHCNSHNSQAYGTETFVLGLHKTKANFEIAKKENSVIFLEEDYEVTYGGFNPNSPESYIGMALMQEEYLNQSILLADFVQKNFTNQLNRKDRGVKQAGFLVLKNAVMPSVLIETGFLTNNHEGPYLNSNNGQNKMAASIVAAINKYAQSINLSSLESVEDLAPGRVEEQPSQIYEGITFKVQLAAGSKKLKTRPYNFKGLQNVERAREGDLYKYYYGATSDYVEIKSIHGKAKQNGYPSSYIVAFKDGKKISVNDALKTKVN</sequence>
<proteinExistence type="predicted"/>
<dbReference type="AlphaFoldDB" id="A0A1M5J008"/>
<dbReference type="RefSeq" id="WP_072880379.1">
    <property type="nucleotide sequence ID" value="NZ_FQVT01000009.1"/>
</dbReference>
<dbReference type="OrthoDB" id="9806267at2"/>
<dbReference type="Proteomes" id="UP000183945">
    <property type="component" value="Unassembled WGS sequence"/>
</dbReference>
<feature type="domain" description="MurNAc-LAA" evidence="4">
    <location>
        <begin position="94"/>
        <end position="251"/>
    </location>
</feature>
<evidence type="ECO:0000259" key="4">
    <source>
        <dbReference type="SMART" id="SM00646"/>
    </source>
</evidence>
<dbReference type="EC" id="3.5.1.28" evidence="2"/>
<dbReference type="InterPro" id="IPR050695">
    <property type="entry name" value="N-acetylmuramoyl_amidase_3"/>
</dbReference>
<protein>
    <recommendedName>
        <fullName evidence="2">N-acetylmuramoyl-L-alanine amidase</fullName>
        <ecNumber evidence="2">3.5.1.28</ecNumber>
    </recommendedName>
</protein>
<organism evidence="5 6">
    <name type="scientific">Salegentibacter echinorum</name>
    <dbReference type="NCBI Taxonomy" id="1073325"/>
    <lineage>
        <taxon>Bacteria</taxon>
        <taxon>Pseudomonadati</taxon>
        <taxon>Bacteroidota</taxon>
        <taxon>Flavobacteriia</taxon>
        <taxon>Flavobacteriales</taxon>
        <taxon>Flavobacteriaceae</taxon>
        <taxon>Salegentibacter</taxon>
    </lineage>
</organism>
<keyword evidence="3" id="KW-0378">Hydrolase</keyword>
<evidence type="ECO:0000313" key="6">
    <source>
        <dbReference type="Proteomes" id="UP000183945"/>
    </source>
</evidence>
<reference evidence="6" key="1">
    <citation type="submission" date="2016-11" db="EMBL/GenBank/DDBJ databases">
        <authorList>
            <person name="Varghese N."/>
            <person name="Submissions S."/>
        </authorList>
    </citation>
    <scope>NUCLEOTIDE SEQUENCE [LARGE SCALE GENOMIC DNA]</scope>
    <source>
        <strain evidence="6">DSM 24579</strain>
    </source>
</reference>
<dbReference type="PANTHER" id="PTHR30404:SF0">
    <property type="entry name" value="N-ACETYLMURAMOYL-L-ALANINE AMIDASE AMIC"/>
    <property type="match status" value="1"/>
</dbReference>
<dbReference type="SMART" id="SM00646">
    <property type="entry name" value="Ami_3"/>
    <property type="match status" value="1"/>
</dbReference>
<dbReference type="GO" id="GO:0008745">
    <property type="term" value="F:N-acetylmuramoyl-L-alanine amidase activity"/>
    <property type="evidence" value="ECO:0007669"/>
    <property type="project" value="UniProtKB-EC"/>
</dbReference>
<dbReference type="Gene3D" id="3.40.630.40">
    <property type="entry name" value="Zn-dependent exopeptidases"/>
    <property type="match status" value="1"/>
</dbReference>
<evidence type="ECO:0000313" key="5">
    <source>
        <dbReference type="EMBL" id="SHG33882.1"/>
    </source>
</evidence>
<accession>A0A1M5J008</accession>
<dbReference type="PANTHER" id="PTHR30404">
    <property type="entry name" value="N-ACETYLMURAMOYL-L-ALANINE AMIDASE"/>
    <property type="match status" value="1"/>
</dbReference>
<dbReference type="FunFam" id="3.40.630.40:FF:000005">
    <property type="entry name" value="N-acetylmuramoyl-L-alanine amidase (AmiA)"/>
    <property type="match status" value="1"/>
</dbReference>
<dbReference type="SUPFAM" id="SSF53187">
    <property type="entry name" value="Zn-dependent exopeptidases"/>
    <property type="match status" value="1"/>
</dbReference>
<dbReference type="STRING" id="1073325.SAMN05444483_10958"/>
<evidence type="ECO:0000256" key="1">
    <source>
        <dbReference type="ARBA" id="ARBA00001561"/>
    </source>
</evidence>
<dbReference type="GO" id="GO:0009253">
    <property type="term" value="P:peptidoglycan catabolic process"/>
    <property type="evidence" value="ECO:0007669"/>
    <property type="project" value="InterPro"/>
</dbReference>
<evidence type="ECO:0000256" key="3">
    <source>
        <dbReference type="ARBA" id="ARBA00022801"/>
    </source>
</evidence>
<dbReference type="Pfam" id="PF01520">
    <property type="entry name" value="Amidase_3"/>
    <property type="match status" value="1"/>
</dbReference>
<gene>
    <name evidence="5" type="ORF">SAMN05444483_10958</name>
</gene>
<keyword evidence="6" id="KW-1185">Reference proteome</keyword>
<dbReference type="CDD" id="cd02696">
    <property type="entry name" value="MurNAc-LAA"/>
    <property type="match status" value="1"/>
</dbReference>
<name>A0A1M5J008_SALEC</name>
<dbReference type="GO" id="GO:0030288">
    <property type="term" value="C:outer membrane-bounded periplasmic space"/>
    <property type="evidence" value="ECO:0007669"/>
    <property type="project" value="TreeGrafter"/>
</dbReference>
<dbReference type="InterPro" id="IPR002508">
    <property type="entry name" value="MurNAc-LAA_cat"/>
</dbReference>
<evidence type="ECO:0000256" key="2">
    <source>
        <dbReference type="ARBA" id="ARBA00011901"/>
    </source>
</evidence>